<feature type="transmembrane region" description="Helical" evidence="12">
    <location>
        <begin position="292"/>
        <end position="312"/>
    </location>
</feature>
<dbReference type="GO" id="GO:0000009">
    <property type="term" value="F:alpha-1,6-mannosyltransferase activity"/>
    <property type="evidence" value="ECO:0007669"/>
    <property type="project" value="InterPro"/>
</dbReference>
<keyword evidence="5 12" id="KW-0337">GPI-anchor biosynthesis</keyword>
<keyword evidence="7 12" id="KW-0808">Transferase</keyword>
<evidence type="ECO:0000256" key="1">
    <source>
        <dbReference type="ARBA" id="ARBA00004477"/>
    </source>
</evidence>
<gene>
    <name evidence="13" type="ORF">BJ878DRAFT_509518</name>
</gene>
<evidence type="ECO:0000256" key="3">
    <source>
        <dbReference type="ARBA" id="ARBA00008698"/>
    </source>
</evidence>
<accession>A0A9P8CEE3</accession>
<comment type="subcellular location">
    <subcellularLocation>
        <location evidence="1 12">Endoplasmic reticulum membrane</location>
        <topology evidence="1 12">Multi-pass membrane protein</topology>
    </subcellularLocation>
</comment>
<keyword evidence="9 12" id="KW-0256">Endoplasmic reticulum</keyword>
<evidence type="ECO:0000256" key="7">
    <source>
        <dbReference type="ARBA" id="ARBA00022679"/>
    </source>
</evidence>
<comment type="caution">
    <text evidence="13">The sequence shown here is derived from an EMBL/GenBank/DDBJ whole genome shotgun (WGS) entry which is preliminary data.</text>
</comment>
<comment type="caution">
    <text evidence="12">Lacks conserved residue(s) required for the propagation of feature annotation.</text>
</comment>
<feature type="transmembrane region" description="Helical" evidence="12">
    <location>
        <begin position="469"/>
        <end position="487"/>
    </location>
</feature>
<comment type="similarity">
    <text evidence="3 12">Belongs to the PIGV family.</text>
</comment>
<evidence type="ECO:0000256" key="6">
    <source>
        <dbReference type="ARBA" id="ARBA00022676"/>
    </source>
</evidence>
<evidence type="ECO:0000256" key="8">
    <source>
        <dbReference type="ARBA" id="ARBA00022692"/>
    </source>
</evidence>
<dbReference type="EC" id="2.4.1.-" evidence="12"/>
<keyword evidence="11 12" id="KW-0472">Membrane</keyword>
<feature type="transmembrane region" description="Helical" evidence="12">
    <location>
        <begin position="127"/>
        <end position="145"/>
    </location>
</feature>
<evidence type="ECO:0000256" key="10">
    <source>
        <dbReference type="ARBA" id="ARBA00022989"/>
    </source>
</evidence>
<dbReference type="OrthoDB" id="10252502at2759"/>
<dbReference type="InterPro" id="IPR007315">
    <property type="entry name" value="PIG-V/Gpi18"/>
</dbReference>
<feature type="transmembrane region" description="Helical" evidence="12">
    <location>
        <begin position="52"/>
        <end position="74"/>
    </location>
</feature>
<dbReference type="GO" id="GO:0004376">
    <property type="term" value="F:GPI mannosyltransferase activity"/>
    <property type="evidence" value="ECO:0007669"/>
    <property type="project" value="InterPro"/>
</dbReference>
<dbReference type="GO" id="GO:0005789">
    <property type="term" value="C:endoplasmic reticulum membrane"/>
    <property type="evidence" value="ECO:0007669"/>
    <property type="project" value="UniProtKB-SubCell"/>
</dbReference>
<keyword evidence="8 12" id="KW-0812">Transmembrane</keyword>
<dbReference type="GO" id="GO:0031501">
    <property type="term" value="C:mannosyltransferase complex"/>
    <property type="evidence" value="ECO:0007669"/>
    <property type="project" value="TreeGrafter"/>
</dbReference>
<comment type="pathway">
    <text evidence="2 12">Glycolipid biosynthesis; glycosylphosphatidylinositol-anchor biosynthesis.</text>
</comment>
<keyword evidence="6 12" id="KW-0328">Glycosyltransferase</keyword>
<dbReference type="Proteomes" id="UP000887226">
    <property type="component" value="Unassembled WGS sequence"/>
</dbReference>
<dbReference type="EMBL" id="MU253958">
    <property type="protein sequence ID" value="KAG9243687.1"/>
    <property type="molecule type" value="Genomic_DNA"/>
</dbReference>
<dbReference type="Pfam" id="PF04188">
    <property type="entry name" value="Mannosyl_trans2"/>
    <property type="match status" value="1"/>
</dbReference>
<keyword evidence="14" id="KW-1185">Reference proteome</keyword>
<name>A0A9P8CEE3_9HELO</name>
<evidence type="ECO:0000256" key="5">
    <source>
        <dbReference type="ARBA" id="ARBA00022502"/>
    </source>
</evidence>
<comment type="function">
    <text evidence="12">Mannosyltransferase involved in glycosylphosphatidylinositol-anchor biosynthesis.</text>
</comment>
<evidence type="ECO:0000313" key="13">
    <source>
        <dbReference type="EMBL" id="KAG9243687.1"/>
    </source>
</evidence>
<organism evidence="13 14">
    <name type="scientific">Calycina marina</name>
    <dbReference type="NCBI Taxonomy" id="1763456"/>
    <lineage>
        <taxon>Eukaryota</taxon>
        <taxon>Fungi</taxon>
        <taxon>Dikarya</taxon>
        <taxon>Ascomycota</taxon>
        <taxon>Pezizomycotina</taxon>
        <taxon>Leotiomycetes</taxon>
        <taxon>Helotiales</taxon>
        <taxon>Pezizellaceae</taxon>
        <taxon>Calycina</taxon>
    </lineage>
</organism>
<reference evidence="13" key="1">
    <citation type="journal article" date="2021" name="IMA Fungus">
        <title>Genomic characterization of three marine fungi, including Emericellopsis atlantica sp. nov. with signatures of a generalist lifestyle and marine biomass degradation.</title>
        <authorList>
            <person name="Hagestad O.C."/>
            <person name="Hou L."/>
            <person name="Andersen J.H."/>
            <person name="Hansen E.H."/>
            <person name="Altermark B."/>
            <person name="Li C."/>
            <person name="Kuhnert E."/>
            <person name="Cox R.J."/>
            <person name="Crous P.W."/>
            <person name="Spatafora J.W."/>
            <person name="Lail K."/>
            <person name="Amirebrahimi M."/>
            <person name="Lipzen A."/>
            <person name="Pangilinan J."/>
            <person name="Andreopoulos W."/>
            <person name="Hayes R.D."/>
            <person name="Ng V."/>
            <person name="Grigoriev I.V."/>
            <person name="Jackson S.A."/>
            <person name="Sutton T.D.S."/>
            <person name="Dobson A.D.W."/>
            <person name="Rama T."/>
        </authorList>
    </citation>
    <scope>NUCLEOTIDE SEQUENCE</scope>
    <source>
        <strain evidence="13">TRa3180A</strain>
    </source>
</reference>
<feature type="transmembrane region" description="Helical" evidence="12">
    <location>
        <begin position="198"/>
        <end position="226"/>
    </location>
</feature>
<dbReference type="GO" id="GO:0006506">
    <property type="term" value="P:GPI anchor biosynthetic process"/>
    <property type="evidence" value="ECO:0007669"/>
    <property type="project" value="UniProtKB-KW"/>
</dbReference>
<dbReference type="PANTHER" id="PTHR12468:SF2">
    <property type="entry name" value="GPI MANNOSYLTRANSFERASE 2"/>
    <property type="match status" value="1"/>
</dbReference>
<evidence type="ECO:0000256" key="4">
    <source>
        <dbReference type="ARBA" id="ARBA00013795"/>
    </source>
</evidence>
<keyword evidence="10 12" id="KW-1133">Transmembrane helix</keyword>
<evidence type="ECO:0000256" key="2">
    <source>
        <dbReference type="ARBA" id="ARBA00004687"/>
    </source>
</evidence>
<evidence type="ECO:0000256" key="9">
    <source>
        <dbReference type="ARBA" id="ARBA00022824"/>
    </source>
</evidence>
<evidence type="ECO:0000256" key="12">
    <source>
        <dbReference type="RuleBase" id="RU363112"/>
    </source>
</evidence>
<protein>
    <recommendedName>
        <fullName evidence="4 12">GPI mannosyltransferase 2</fullName>
        <ecNumber evidence="12">2.4.1.-</ecNumber>
    </recommendedName>
</protein>
<evidence type="ECO:0000256" key="11">
    <source>
        <dbReference type="ARBA" id="ARBA00023136"/>
    </source>
</evidence>
<sequence>MAAHLPTALSIVTRARIQLRYFSHRVLLLSSTSSSSTTMPSRIVAPQDPTRSLLLAFVAWKALLLLVALCSPGPGYDTSTTLSLSSHSEEARRLPAFLHHTVSKLTRWDAIYFVKSANRGYLFEQEWAFGWGFSKLIALVSSIIQKVGFDYYEGLEGLVGICIAHGSHLASVVVLYHLTLAMFPGNPARAATTAAFHIISPAGLFLSAPYAESSCALLSFLGFLMFRKSLGSQGKQSSAAKDLLVVSAGVCFGIANTFRSNAILNGLLLLEEAFRTLFLLRHGIRFPVVRRLAATGLGGLIVGFGFLLPQYIAFTDFCNYTSGPRRGWCERPLPSIYIFVQDEYWNCGPFRYWILPNMPLFLLATPMFLVMFKSGTWVVRYGYLPVSAPVIQMEKTPSRKLVSEESSISAPSTQVLRNLALSQLLLSTLTLVTAHVQIITRISSAYPVWVWYLASSRGAASSTLTKNSVIFMVVYGLVQGGLFASFLPPA</sequence>
<proteinExistence type="inferred from homology"/>
<feature type="transmembrane region" description="Helical" evidence="12">
    <location>
        <begin position="157"/>
        <end position="178"/>
    </location>
</feature>
<dbReference type="PANTHER" id="PTHR12468">
    <property type="entry name" value="GPI MANNOSYLTRANSFERASE 2"/>
    <property type="match status" value="1"/>
</dbReference>
<evidence type="ECO:0000313" key="14">
    <source>
        <dbReference type="Proteomes" id="UP000887226"/>
    </source>
</evidence>
<dbReference type="AlphaFoldDB" id="A0A9P8CEE3"/>
<feature type="transmembrane region" description="Helical" evidence="12">
    <location>
        <begin position="352"/>
        <end position="372"/>
    </location>
</feature>